<name>A0ABS6GRX0_9BACI</name>
<dbReference type="Proteomes" id="UP000812672">
    <property type="component" value="Unassembled WGS sequence"/>
</dbReference>
<dbReference type="InterPro" id="IPR028098">
    <property type="entry name" value="Glyco_trans_4-like_N"/>
</dbReference>
<evidence type="ECO:0000259" key="1">
    <source>
        <dbReference type="Pfam" id="PF00534"/>
    </source>
</evidence>
<dbReference type="Pfam" id="PF13439">
    <property type="entry name" value="Glyco_transf_4"/>
    <property type="match status" value="1"/>
</dbReference>
<reference evidence="3 4" key="1">
    <citation type="journal article" date="2011" name="Int. J. Syst. Evol. Microbiol.">
        <title>Allobacillus halotolerans gen. nov., sp. nov. isolated from shrimp paste.</title>
        <authorList>
            <person name="Sheu S.Y."/>
            <person name="Arun A.B."/>
            <person name="Jiang S.R."/>
            <person name="Young C.C."/>
            <person name="Chen W.M."/>
        </authorList>
    </citation>
    <scope>NUCLEOTIDE SEQUENCE [LARGE SCALE GENOMIC DNA]</scope>
    <source>
        <strain evidence="3 4">LMG 24826</strain>
    </source>
</reference>
<dbReference type="CDD" id="cd03801">
    <property type="entry name" value="GT4_PimA-like"/>
    <property type="match status" value="1"/>
</dbReference>
<organism evidence="3 4">
    <name type="scientific">Allobacillus halotolerans</name>
    <dbReference type="NCBI Taxonomy" id="570278"/>
    <lineage>
        <taxon>Bacteria</taxon>
        <taxon>Bacillati</taxon>
        <taxon>Bacillota</taxon>
        <taxon>Bacilli</taxon>
        <taxon>Bacillales</taxon>
        <taxon>Bacillaceae</taxon>
        <taxon>Allobacillus</taxon>
    </lineage>
</organism>
<dbReference type="EMBL" id="JAHLZF010000023">
    <property type="protein sequence ID" value="MBU6081823.1"/>
    <property type="molecule type" value="Genomic_DNA"/>
</dbReference>
<evidence type="ECO:0000313" key="3">
    <source>
        <dbReference type="EMBL" id="MBU6081823.1"/>
    </source>
</evidence>
<gene>
    <name evidence="3" type="ORF">KQ486_12440</name>
</gene>
<dbReference type="PANTHER" id="PTHR12526:SF572">
    <property type="entry name" value="BLL5144 PROTEIN"/>
    <property type="match status" value="1"/>
</dbReference>
<dbReference type="InterPro" id="IPR001296">
    <property type="entry name" value="Glyco_trans_1"/>
</dbReference>
<sequence>MKVLHLCSYYIGNKLYSNMFKQISLEGHDQEVFIPVRKKEQIGINQLSKEYKNVSYYYRPILKKYHRLFYLRKVNKQKNEIKKILQSKCSIDLVHAHTVYSDGGTAYELYKDYGIEYIVNVRNTDLNWFYKYLFHLRPYMYKILTNAKFIVFISHSYKDKLLSMLPFNVVNKIKNKCIVIPNGIDNYWHRSKLLKPKNLDSKNIKLLFIGNLNKNKNIKKVLEVLNILKINYDMTLDIIGNGPQLKSVKDYIKKLGLTSNVFYHGYLNEREKILEIMDNCDIFVMPSHRETFGLVYIEAMSRGLPVVYTKGQGIDGFFEEGEIGYPVDPAETNAIVTAIENIIMNYSNISKNCIVNSKAFNWSSVSNEYIKLYNK</sequence>
<dbReference type="Pfam" id="PF00534">
    <property type="entry name" value="Glycos_transf_1"/>
    <property type="match status" value="1"/>
</dbReference>
<proteinExistence type="predicted"/>
<protein>
    <submittedName>
        <fullName evidence="3">Glycosyltransferase family 4 protein</fullName>
    </submittedName>
</protein>
<comment type="caution">
    <text evidence="3">The sequence shown here is derived from an EMBL/GenBank/DDBJ whole genome shotgun (WGS) entry which is preliminary data.</text>
</comment>
<evidence type="ECO:0000313" key="4">
    <source>
        <dbReference type="Proteomes" id="UP000812672"/>
    </source>
</evidence>
<evidence type="ECO:0000259" key="2">
    <source>
        <dbReference type="Pfam" id="PF13439"/>
    </source>
</evidence>
<keyword evidence="4" id="KW-1185">Reference proteome</keyword>
<accession>A0ABS6GRX0</accession>
<feature type="domain" description="Glycosyl transferase family 1" evidence="1">
    <location>
        <begin position="194"/>
        <end position="358"/>
    </location>
</feature>
<dbReference type="PANTHER" id="PTHR12526">
    <property type="entry name" value="GLYCOSYLTRANSFERASE"/>
    <property type="match status" value="1"/>
</dbReference>
<feature type="domain" description="Glycosyltransferase subfamily 4-like N-terminal" evidence="2">
    <location>
        <begin position="27"/>
        <end position="185"/>
    </location>
</feature>
<dbReference type="RefSeq" id="WP_216687804.1">
    <property type="nucleotide sequence ID" value="NZ_CAUPKR010000015.1"/>
</dbReference>